<dbReference type="Proteomes" id="UP000036873">
    <property type="component" value="Unassembled WGS sequence"/>
</dbReference>
<sequence>MLDFESALKEKVKRINENLEAAFQQTPDIPPVILESMKYSLQAGGKRLRPMLMIETCRSLDGDVAVVMPLALAIEMIHTYSLIHDDLPAMDNDDLRRGKPTNHKVYGDAIAILAGDGLLNYAMETMLQGAEGLYGEMLIRYIDAMKTIMSASGISGMIGGQVADMQSENRVISMDEMDYIHLHKTGALLEAAVDCGCIIADAEPATRGRLTTYGHHIGLAFQIVDDILDIEGNVGDLGKPIGSDEKNHKSTFVTLYGLEASKIRVTELHSEALEMLKPIGQKTKFLQELAEYICTRRN</sequence>
<evidence type="ECO:0000256" key="1">
    <source>
        <dbReference type="ARBA" id="ARBA00001946"/>
    </source>
</evidence>
<dbReference type="PROSITE" id="PS00444">
    <property type="entry name" value="POLYPRENYL_SYNTHASE_2"/>
    <property type="match status" value="1"/>
</dbReference>
<dbReference type="GO" id="GO:0046872">
    <property type="term" value="F:metal ion binding"/>
    <property type="evidence" value="ECO:0007669"/>
    <property type="project" value="UniProtKB-KW"/>
</dbReference>
<evidence type="ECO:0000256" key="9">
    <source>
        <dbReference type="ARBA" id="ARBA00032380"/>
    </source>
</evidence>
<organism evidence="13 14">
    <name type="scientific">Acetobacterium bakii</name>
    <dbReference type="NCBI Taxonomy" id="52689"/>
    <lineage>
        <taxon>Bacteria</taxon>
        <taxon>Bacillati</taxon>
        <taxon>Bacillota</taxon>
        <taxon>Clostridia</taxon>
        <taxon>Eubacteriales</taxon>
        <taxon>Eubacteriaceae</taxon>
        <taxon>Acetobacterium</taxon>
    </lineage>
</organism>
<evidence type="ECO:0000256" key="4">
    <source>
        <dbReference type="ARBA" id="ARBA00015100"/>
    </source>
</evidence>
<keyword evidence="5 12" id="KW-0808">Transferase</keyword>
<dbReference type="InterPro" id="IPR053378">
    <property type="entry name" value="Prenyl_diphosphate_synthase"/>
</dbReference>
<evidence type="ECO:0000256" key="2">
    <source>
        <dbReference type="ARBA" id="ARBA00006706"/>
    </source>
</evidence>
<dbReference type="PATRIC" id="fig|52689.4.peg.19"/>
<dbReference type="SFLD" id="SFLDG01017">
    <property type="entry name" value="Polyprenyl_Transferase_Like"/>
    <property type="match status" value="1"/>
</dbReference>
<comment type="catalytic activity">
    <reaction evidence="11">
        <text>isopentenyl diphosphate + (2E)-geranyl diphosphate = (2E,6E)-farnesyl diphosphate + diphosphate</text>
        <dbReference type="Rhea" id="RHEA:19361"/>
        <dbReference type="ChEBI" id="CHEBI:33019"/>
        <dbReference type="ChEBI" id="CHEBI:58057"/>
        <dbReference type="ChEBI" id="CHEBI:128769"/>
        <dbReference type="ChEBI" id="CHEBI:175763"/>
        <dbReference type="EC" id="2.5.1.10"/>
    </reaction>
</comment>
<dbReference type="EMBL" id="LGYO01000001">
    <property type="protein sequence ID" value="KNZ43598.1"/>
    <property type="molecule type" value="Genomic_DNA"/>
</dbReference>
<proteinExistence type="inferred from homology"/>
<accession>A0A0L6U506</accession>
<evidence type="ECO:0000313" key="14">
    <source>
        <dbReference type="Proteomes" id="UP000036873"/>
    </source>
</evidence>
<evidence type="ECO:0000256" key="12">
    <source>
        <dbReference type="RuleBase" id="RU004466"/>
    </source>
</evidence>
<protein>
    <recommendedName>
        <fullName evidence="4">Farnesyl diphosphate synthase</fullName>
        <ecNumber evidence="3">2.5.1.10</ecNumber>
    </recommendedName>
    <alternativeName>
        <fullName evidence="10">(2E,6E)-farnesyl diphosphate synthase</fullName>
    </alternativeName>
    <alternativeName>
        <fullName evidence="9">Geranyltranstransferase</fullName>
    </alternativeName>
</protein>
<evidence type="ECO:0000256" key="10">
    <source>
        <dbReference type="ARBA" id="ARBA00032873"/>
    </source>
</evidence>
<dbReference type="PROSITE" id="PS00723">
    <property type="entry name" value="POLYPRENYL_SYNTHASE_1"/>
    <property type="match status" value="1"/>
</dbReference>
<dbReference type="Pfam" id="PF00348">
    <property type="entry name" value="polyprenyl_synt"/>
    <property type="match status" value="1"/>
</dbReference>
<dbReference type="AlphaFoldDB" id="A0A0L6U506"/>
<reference evidence="14" key="1">
    <citation type="submission" date="2015-07" db="EMBL/GenBank/DDBJ databases">
        <title>Draft genome sequence of Acetobacterium bakii DSM 8293, a potential psychrophilic chemical producer through syngas fermentation.</title>
        <authorList>
            <person name="Song Y."/>
            <person name="Hwang S."/>
            <person name="Cho B.-K."/>
        </authorList>
    </citation>
    <scope>NUCLEOTIDE SEQUENCE [LARGE SCALE GENOMIC DNA]</scope>
    <source>
        <strain evidence="14">DSM 8239</strain>
    </source>
</reference>
<dbReference type="EC" id="2.5.1.10" evidence="3"/>
<evidence type="ECO:0000256" key="6">
    <source>
        <dbReference type="ARBA" id="ARBA00022723"/>
    </source>
</evidence>
<evidence type="ECO:0000313" key="13">
    <source>
        <dbReference type="EMBL" id="KNZ43598.1"/>
    </source>
</evidence>
<keyword evidence="6" id="KW-0479">Metal-binding</keyword>
<evidence type="ECO:0000256" key="5">
    <source>
        <dbReference type="ARBA" id="ARBA00022679"/>
    </source>
</evidence>
<dbReference type="GO" id="GO:0016114">
    <property type="term" value="P:terpenoid biosynthetic process"/>
    <property type="evidence" value="ECO:0007669"/>
    <property type="project" value="UniProtKB-ARBA"/>
</dbReference>
<evidence type="ECO:0000256" key="3">
    <source>
        <dbReference type="ARBA" id="ARBA00012439"/>
    </source>
</evidence>
<dbReference type="GO" id="GO:0004337">
    <property type="term" value="F:(2E,6E)-farnesyl diphosphate synthase activity"/>
    <property type="evidence" value="ECO:0007669"/>
    <property type="project" value="UniProtKB-EC"/>
</dbReference>
<dbReference type="PANTHER" id="PTHR43281">
    <property type="entry name" value="FARNESYL DIPHOSPHATE SYNTHASE"/>
    <property type="match status" value="1"/>
</dbReference>
<dbReference type="InterPro" id="IPR008949">
    <property type="entry name" value="Isoprenoid_synthase_dom_sf"/>
</dbReference>
<dbReference type="SUPFAM" id="SSF48576">
    <property type="entry name" value="Terpenoid synthases"/>
    <property type="match status" value="1"/>
</dbReference>
<dbReference type="Gene3D" id="1.10.600.10">
    <property type="entry name" value="Farnesyl Diphosphate Synthase"/>
    <property type="match status" value="1"/>
</dbReference>
<dbReference type="FunFam" id="1.10.600.10:FF:000001">
    <property type="entry name" value="Geranylgeranyl diphosphate synthase"/>
    <property type="match status" value="1"/>
</dbReference>
<name>A0A0L6U506_9FIRM</name>
<evidence type="ECO:0000256" key="7">
    <source>
        <dbReference type="ARBA" id="ARBA00022842"/>
    </source>
</evidence>
<evidence type="ECO:0000256" key="8">
    <source>
        <dbReference type="ARBA" id="ARBA00023229"/>
    </source>
</evidence>
<gene>
    <name evidence="13" type="ORF">AKG39_00090</name>
</gene>
<comment type="cofactor">
    <cofactor evidence="1">
        <name>Mg(2+)</name>
        <dbReference type="ChEBI" id="CHEBI:18420"/>
    </cofactor>
</comment>
<keyword evidence="8" id="KW-0414">Isoprene biosynthesis</keyword>
<dbReference type="CDD" id="cd00685">
    <property type="entry name" value="Trans_IPPS_HT"/>
    <property type="match status" value="1"/>
</dbReference>
<keyword evidence="7" id="KW-0460">Magnesium</keyword>
<dbReference type="GO" id="GO:0005737">
    <property type="term" value="C:cytoplasm"/>
    <property type="evidence" value="ECO:0007669"/>
    <property type="project" value="UniProtKB-ARBA"/>
</dbReference>
<dbReference type="STRING" id="52689.AKG39_00090"/>
<keyword evidence="14" id="KW-1185">Reference proteome</keyword>
<comment type="similarity">
    <text evidence="2 12">Belongs to the FPP/GGPP synthase family.</text>
</comment>
<dbReference type="NCBIfam" id="NF045485">
    <property type="entry name" value="FPPsyn"/>
    <property type="match status" value="1"/>
</dbReference>
<evidence type="ECO:0000256" key="11">
    <source>
        <dbReference type="ARBA" id="ARBA00049399"/>
    </source>
</evidence>
<dbReference type="RefSeq" id="WP_050738321.1">
    <property type="nucleotide sequence ID" value="NZ_LGYO01000001.1"/>
</dbReference>
<dbReference type="SFLD" id="SFLDS00005">
    <property type="entry name" value="Isoprenoid_Synthase_Type_I"/>
    <property type="match status" value="1"/>
</dbReference>
<dbReference type="InterPro" id="IPR000092">
    <property type="entry name" value="Polyprenyl_synt"/>
</dbReference>
<dbReference type="PANTHER" id="PTHR43281:SF1">
    <property type="entry name" value="FARNESYL DIPHOSPHATE SYNTHASE"/>
    <property type="match status" value="1"/>
</dbReference>
<dbReference type="OrthoDB" id="9805316at2"/>
<comment type="caution">
    <text evidence="13">The sequence shown here is derived from an EMBL/GenBank/DDBJ whole genome shotgun (WGS) entry which is preliminary data.</text>
</comment>
<dbReference type="InterPro" id="IPR033749">
    <property type="entry name" value="Polyprenyl_synt_CS"/>
</dbReference>